<gene>
    <name evidence="1" type="ORF">GCM10010238_11100</name>
</gene>
<keyword evidence="2" id="KW-1185">Reference proteome</keyword>
<organism evidence="1 2">
    <name type="scientific">Streptomyces griseoviridis</name>
    <dbReference type="NCBI Taxonomy" id="45398"/>
    <lineage>
        <taxon>Bacteria</taxon>
        <taxon>Bacillati</taxon>
        <taxon>Actinomycetota</taxon>
        <taxon>Actinomycetes</taxon>
        <taxon>Kitasatosporales</taxon>
        <taxon>Streptomycetaceae</taxon>
        <taxon>Streptomyces</taxon>
    </lineage>
</organism>
<proteinExistence type="predicted"/>
<dbReference type="EMBL" id="BMSL01000002">
    <property type="protein sequence ID" value="GGS24735.1"/>
    <property type="molecule type" value="Genomic_DNA"/>
</dbReference>
<reference evidence="1" key="1">
    <citation type="journal article" date="2014" name="Int. J. Syst. Evol. Microbiol.">
        <title>Complete genome sequence of Corynebacterium casei LMG S-19264T (=DSM 44701T), isolated from a smear-ripened cheese.</title>
        <authorList>
            <consortium name="US DOE Joint Genome Institute (JGI-PGF)"/>
            <person name="Walter F."/>
            <person name="Albersmeier A."/>
            <person name="Kalinowski J."/>
            <person name="Ruckert C."/>
        </authorList>
    </citation>
    <scope>NUCLEOTIDE SEQUENCE</scope>
    <source>
        <strain evidence="1">JCM 4234</strain>
    </source>
</reference>
<reference evidence="1" key="2">
    <citation type="submission" date="2020-09" db="EMBL/GenBank/DDBJ databases">
        <authorList>
            <person name="Sun Q."/>
            <person name="Ohkuma M."/>
        </authorList>
    </citation>
    <scope>NUCLEOTIDE SEQUENCE</scope>
    <source>
        <strain evidence="1">JCM 4234</strain>
    </source>
</reference>
<dbReference type="AlphaFoldDB" id="A0A918G953"/>
<name>A0A918G953_STRGD</name>
<evidence type="ECO:0000313" key="2">
    <source>
        <dbReference type="Proteomes" id="UP000653493"/>
    </source>
</evidence>
<protein>
    <submittedName>
        <fullName evidence="1">Uncharacterized protein</fullName>
    </submittedName>
</protein>
<evidence type="ECO:0000313" key="1">
    <source>
        <dbReference type="EMBL" id="GGS24735.1"/>
    </source>
</evidence>
<accession>A0A918G953</accession>
<sequence length="113" mass="10941">MNDLAGRTGAPALYGYVMGGARAMAEAAAPASGAWTTCLGREARAGYLGVADGGPTLEDCLLEPSDAGARAVARAAEAGHAARAAGAAGILTAGPARGAAGLRLPDRLGVVPL</sequence>
<comment type="caution">
    <text evidence="1">The sequence shown here is derived from an EMBL/GenBank/DDBJ whole genome shotgun (WGS) entry which is preliminary data.</text>
</comment>
<dbReference type="Proteomes" id="UP000653493">
    <property type="component" value="Unassembled WGS sequence"/>
</dbReference>